<evidence type="ECO:0000313" key="1">
    <source>
        <dbReference type="EMBL" id="WIM87950.1"/>
    </source>
</evidence>
<evidence type="ECO:0008006" key="3">
    <source>
        <dbReference type="Google" id="ProtNLM"/>
    </source>
</evidence>
<dbReference type="Proteomes" id="UP001236585">
    <property type="component" value="Chromosome"/>
</dbReference>
<evidence type="ECO:0000313" key="2">
    <source>
        <dbReference type="Proteomes" id="UP001236585"/>
    </source>
</evidence>
<dbReference type="InterPro" id="IPR036188">
    <property type="entry name" value="FAD/NAD-bd_sf"/>
</dbReference>
<organism evidence="1 2">
    <name type="scientific">Candidatus Mycobacterium wuenschmannii</name>
    <dbReference type="NCBI Taxonomy" id="3027808"/>
    <lineage>
        <taxon>Bacteria</taxon>
        <taxon>Bacillati</taxon>
        <taxon>Actinomycetota</taxon>
        <taxon>Actinomycetes</taxon>
        <taxon>Mycobacteriales</taxon>
        <taxon>Mycobacteriaceae</taxon>
        <taxon>Mycobacterium</taxon>
    </lineage>
</organism>
<gene>
    <name evidence="1" type="ORF">PT015_24560</name>
</gene>
<accession>A0ABY8VWC8</accession>
<dbReference type="PANTHER" id="PTHR43422:SF3">
    <property type="entry name" value="THIAMINE THIAZOLE SYNTHASE"/>
    <property type="match status" value="1"/>
</dbReference>
<keyword evidence="2" id="KW-1185">Reference proteome</keyword>
<name>A0ABY8VWC8_9MYCO</name>
<dbReference type="RefSeq" id="WP_285187910.1">
    <property type="nucleotide sequence ID" value="NZ_CP126981.1"/>
</dbReference>
<reference evidence="1 2" key="1">
    <citation type="journal article" date="2023" name="Microbiol. Resour. Announc.">
        <title>Complete Genome Sequence of Mycobacterium wuenschmanii, a novel Nontuberculous Mycobacterium Isolated from a captive population of Amazon Milk Frogs.</title>
        <authorList>
            <person name="Hicks J."/>
            <person name="Zeineldin M."/>
            <person name="Ward H."/>
            <person name="Wuenschmann A."/>
            <person name="Camp P."/>
            <person name="Farrell D."/>
            <person name="Lehman K."/>
            <person name="Thacker T."/>
            <person name="Cuthbert E."/>
        </authorList>
    </citation>
    <scope>NUCLEOTIDE SEQUENCE [LARGE SCALE GENOMIC DNA]</scope>
    <source>
        <strain evidence="1 2">Wuenschmanii</strain>
    </source>
</reference>
<sequence length="317" mass="35013">MSRPLLEGHVRRRVKAIDNVEILDGHELVAPIAPTPQRVTGVVISDRETGDERRLDADLVVDAMGRGARTPAFLEDLGYERPPVEKSKTTANYASLLMRIPEGIIKEKMTFVVPEPTKATGGAFSVYEHDTWIFTLTRVADNEPPQDLTGMIRMATQFAPPALLRALKRGQPISEISVFRYPGATWRRYDQMERFPAGFLVFGDAICSTNPIYGQGMTVAALEATALQRLLAQGSDGVAQRFFAAAAEQIGPMWASNQFNDRYMDSGDPEDAPSKELLDFRDAMLSAAETSPAMSEKLYRSMNLVDPPTDYSPLLAN</sequence>
<protein>
    <recommendedName>
        <fullName evidence="3">Hydroxylase</fullName>
    </recommendedName>
</protein>
<dbReference type="SUPFAM" id="SSF51905">
    <property type="entry name" value="FAD/NAD(P)-binding domain"/>
    <property type="match status" value="1"/>
</dbReference>
<dbReference type="PANTHER" id="PTHR43422">
    <property type="entry name" value="THIAMINE THIAZOLE SYNTHASE"/>
    <property type="match status" value="1"/>
</dbReference>
<proteinExistence type="predicted"/>
<dbReference type="Gene3D" id="3.50.50.60">
    <property type="entry name" value="FAD/NAD(P)-binding domain"/>
    <property type="match status" value="1"/>
</dbReference>
<dbReference type="EMBL" id="CP126981">
    <property type="protein sequence ID" value="WIM87950.1"/>
    <property type="molecule type" value="Genomic_DNA"/>
</dbReference>